<evidence type="ECO:0000313" key="2">
    <source>
        <dbReference type="EMBL" id="SVA36721.1"/>
    </source>
</evidence>
<dbReference type="PROSITE" id="PS51352">
    <property type="entry name" value="THIOREDOXIN_2"/>
    <property type="match status" value="1"/>
</dbReference>
<dbReference type="AlphaFoldDB" id="A0A381V9N2"/>
<proteinExistence type="predicted"/>
<name>A0A381V9N2_9ZZZZ</name>
<feature type="domain" description="Thioredoxin" evidence="1">
    <location>
        <begin position="15"/>
        <end position="129"/>
    </location>
</feature>
<dbReference type="Pfam" id="PF17957">
    <property type="entry name" value="Big_7"/>
    <property type="match status" value="1"/>
</dbReference>
<dbReference type="SUPFAM" id="SSF52833">
    <property type="entry name" value="Thioredoxin-like"/>
    <property type="match status" value="1"/>
</dbReference>
<dbReference type="Gene3D" id="3.40.30.10">
    <property type="entry name" value="Glutaredoxin"/>
    <property type="match status" value="1"/>
</dbReference>
<accession>A0A381V9N2</accession>
<reference evidence="2" key="1">
    <citation type="submission" date="2018-05" db="EMBL/GenBank/DDBJ databases">
        <authorList>
            <person name="Lanie J.A."/>
            <person name="Ng W.-L."/>
            <person name="Kazmierczak K.M."/>
            <person name="Andrzejewski T.M."/>
            <person name="Davidsen T.M."/>
            <person name="Wayne K.J."/>
            <person name="Tettelin H."/>
            <person name="Glass J.I."/>
            <person name="Rusch D."/>
            <person name="Podicherti R."/>
            <person name="Tsui H.-C.T."/>
            <person name="Winkler M.E."/>
        </authorList>
    </citation>
    <scope>NUCLEOTIDE SEQUENCE</scope>
</reference>
<feature type="non-terminal residue" evidence="2">
    <location>
        <position position="1"/>
    </location>
</feature>
<evidence type="ECO:0000259" key="1">
    <source>
        <dbReference type="PROSITE" id="PS51352"/>
    </source>
</evidence>
<dbReference type="InterPro" id="IPR013766">
    <property type="entry name" value="Thioredoxin_domain"/>
</dbReference>
<dbReference type="InterPro" id="IPR036249">
    <property type="entry name" value="Thioredoxin-like_sf"/>
</dbReference>
<gene>
    <name evidence="2" type="ORF">METZ01_LOCUS89575</name>
</gene>
<sequence>VKRVQYIAIALILCLTAINPNPTAELPVEDFTHAVFGEEFTATWCVYCPSAAENLMKIYEDIPDEPYYHDKFFFVALITDVNDKAEERMDDYPDVTGYPTVIFDGNDEKVSGGQSDTSNYEQAIDNCGQRDDTDISLDIQMEHLGADQLGVSVTMTWNEDATLGDPTFNGYVRAYIVEKESRYNNYDGDPYHFGFLDYAFEESVELEPHEVKELTTVWTGGDHEDKNGDDFSDIDYENINIFVAFFNDESASADKYVLETAFAIPPELELENFEEIVGGEIEVHASAISEKSEIKNVFYRWDQEDWKDSGLGEFNGEFSLSIDTEAVDNGEHELAIMVVDRGASMVKIIDLEILNDDNPPVLEIISPDEGETVDDIIVLEVEVTDDNQVSDVEYRVNQENWRKMYYNEGDSYIASWNTQGANAGNGDHQIAFRASDSTPNWAQKSVNITVFNEEDITYPYLEIIMPKEEFYNSRINIEVEATDPDGMSTVQYRIDNGSWRTLDTDDSDIFTSAWTPFGDGWHWLDVKAEDSQGYITEQAIRFETDSTPPFIVLASITDDISAIAEFNLNVQDYSSIFSLKYRINGEDWINLDNAVESVDFTWDSTKYDDGECLMEIECIDKWGGVSTLYRNLDVKNKGLIYSVAPSNVDTGVVTKVSAIIDYENPESVSMIIAKTAEGVLADGQKIPMYKEGNYYYGDLFFEYEGFYVYSIEVDTGHGKLSSYEQTIMVSAQQEIVESSEENMLSGPGVLPILFLICFIALRRRV</sequence>
<organism evidence="2">
    <name type="scientific">marine metagenome</name>
    <dbReference type="NCBI Taxonomy" id="408172"/>
    <lineage>
        <taxon>unclassified sequences</taxon>
        <taxon>metagenomes</taxon>
        <taxon>ecological metagenomes</taxon>
    </lineage>
</organism>
<dbReference type="Gene3D" id="2.60.40.10">
    <property type="entry name" value="Immunoglobulins"/>
    <property type="match status" value="2"/>
</dbReference>
<dbReference type="EMBL" id="UINC01008148">
    <property type="protein sequence ID" value="SVA36721.1"/>
    <property type="molecule type" value="Genomic_DNA"/>
</dbReference>
<dbReference type="InterPro" id="IPR013783">
    <property type="entry name" value="Ig-like_fold"/>
</dbReference>
<protein>
    <recommendedName>
        <fullName evidence="1">Thioredoxin domain-containing protein</fullName>
    </recommendedName>
</protein>